<dbReference type="RefSeq" id="WP_277190711.1">
    <property type="nucleotide sequence ID" value="NZ_JAROAV010000006.1"/>
</dbReference>
<proteinExistence type="predicted"/>
<gene>
    <name evidence="1" type="ORF">P4R38_01485</name>
</gene>
<dbReference type="EMBL" id="JAROAV010000006">
    <property type="protein sequence ID" value="MDF8262913.1"/>
    <property type="molecule type" value="Genomic_DNA"/>
</dbReference>
<sequence>MEDLLDAAVGENAAWCAAVCRTHDIAGSDADGVWASARRTPLLYPDAITLEPGRSPEAVLGRVDTSAGCSVKDSHADLDLGAHGFRVLLEGRWLTWPGVPEPDGWVAVRSAETFATWHAAWGGPDGVLVPALLDDPSVSVLARYAGDRLVAGLIGHRADGVAGLSNAFGLVSAADWRAAVGAVQVAAPGLPVVGYESGDDLDPALDAGARDLGPLRVWLR</sequence>
<protein>
    <submittedName>
        <fullName evidence="1">Uncharacterized protein</fullName>
    </submittedName>
</protein>
<accession>A0ABT6C2D6</accession>
<dbReference type="Proteomes" id="UP001528912">
    <property type="component" value="Unassembled WGS sequence"/>
</dbReference>
<reference evidence="1 2" key="1">
    <citation type="submission" date="2023-03" db="EMBL/GenBank/DDBJ databases">
        <title>YIM 133296 draft genome.</title>
        <authorList>
            <person name="Xiong L."/>
        </authorList>
    </citation>
    <scope>NUCLEOTIDE SEQUENCE [LARGE SCALE GENOMIC DNA]</scope>
    <source>
        <strain evidence="1 2">YIM 133296</strain>
    </source>
</reference>
<evidence type="ECO:0000313" key="1">
    <source>
        <dbReference type="EMBL" id="MDF8262913.1"/>
    </source>
</evidence>
<organism evidence="1 2">
    <name type="scientific">Luteipulveratus flavus</name>
    <dbReference type="NCBI Taxonomy" id="3031728"/>
    <lineage>
        <taxon>Bacteria</taxon>
        <taxon>Bacillati</taxon>
        <taxon>Actinomycetota</taxon>
        <taxon>Actinomycetes</taxon>
        <taxon>Micrococcales</taxon>
        <taxon>Dermacoccaceae</taxon>
        <taxon>Luteipulveratus</taxon>
    </lineage>
</organism>
<name>A0ABT6C2D6_9MICO</name>
<keyword evidence="2" id="KW-1185">Reference proteome</keyword>
<comment type="caution">
    <text evidence="1">The sequence shown here is derived from an EMBL/GenBank/DDBJ whole genome shotgun (WGS) entry which is preliminary data.</text>
</comment>
<evidence type="ECO:0000313" key="2">
    <source>
        <dbReference type="Proteomes" id="UP001528912"/>
    </source>
</evidence>